<keyword evidence="10" id="KW-1185">Reference proteome</keyword>
<dbReference type="InterPro" id="IPR013083">
    <property type="entry name" value="Znf_RING/FYVE/PHD"/>
</dbReference>
<dbReference type="GO" id="GO:0005737">
    <property type="term" value="C:cytoplasm"/>
    <property type="evidence" value="ECO:0007669"/>
    <property type="project" value="TreeGrafter"/>
</dbReference>
<evidence type="ECO:0000256" key="3">
    <source>
        <dbReference type="ARBA" id="ARBA00022771"/>
    </source>
</evidence>
<dbReference type="SUPFAM" id="SSF57850">
    <property type="entry name" value="RING/U-box"/>
    <property type="match status" value="1"/>
</dbReference>
<accession>A0A061JDG3</accession>
<gene>
    <name evidence="9" type="ORF">TRSC58_00853</name>
</gene>
<evidence type="ECO:0000259" key="8">
    <source>
        <dbReference type="PROSITE" id="PS50089"/>
    </source>
</evidence>
<dbReference type="OrthoDB" id="8062037at2759"/>
<dbReference type="Pfam" id="PF12678">
    <property type="entry name" value="zf-rbx1"/>
    <property type="match status" value="1"/>
</dbReference>
<evidence type="ECO:0000256" key="4">
    <source>
        <dbReference type="ARBA" id="ARBA00022786"/>
    </source>
</evidence>
<dbReference type="SMART" id="SM00184">
    <property type="entry name" value="RING"/>
    <property type="match status" value="1"/>
</dbReference>
<evidence type="ECO:0000256" key="1">
    <source>
        <dbReference type="ARBA" id="ARBA00004906"/>
    </source>
</evidence>
<keyword evidence="3 6" id="KW-0863">Zinc-finger</keyword>
<dbReference type="EMBL" id="AUPL01000853">
    <property type="protein sequence ID" value="ESL11397.1"/>
    <property type="molecule type" value="Genomic_DNA"/>
</dbReference>
<reference evidence="9 10" key="1">
    <citation type="submission" date="2013-07" db="EMBL/GenBank/DDBJ databases">
        <authorList>
            <person name="Stoco P.H."/>
            <person name="Wagner G."/>
            <person name="Gerber A."/>
            <person name="Zaha A."/>
            <person name="Thompson C."/>
            <person name="Bartholomeu D.C."/>
            <person name="Luckemeyer D.D."/>
            <person name="Bahia D."/>
            <person name="Loreto E."/>
            <person name="Prestes E.B."/>
            <person name="Lima F.M."/>
            <person name="Rodrigues-Luiz G."/>
            <person name="Vallejo G.A."/>
            <person name="Filho J.F."/>
            <person name="Monteiro K.M."/>
            <person name="Tyler K.M."/>
            <person name="de Almeida L.G."/>
            <person name="Ortiz M.F."/>
            <person name="Siervo M.A."/>
            <person name="de Moraes M.H."/>
            <person name="Cunha O.L."/>
            <person name="Mendonca-Neto R."/>
            <person name="Silva R."/>
            <person name="Teixeira S.M."/>
            <person name="Murta S.M."/>
            <person name="Sincero T.C."/>
            <person name="Mendes T.A."/>
            <person name="Urmenyi T.P."/>
            <person name="Silva V.G."/>
            <person name="da Rocha W.D."/>
            <person name="Andersson B."/>
            <person name="Romanha A.J."/>
            <person name="Steindel M."/>
            <person name="de Vasconcelos A.T."/>
            <person name="Grisard E.C."/>
        </authorList>
    </citation>
    <scope>NUCLEOTIDE SEQUENCE [LARGE SCALE GENOMIC DNA]</scope>
    <source>
        <strain evidence="9 10">SC58</strain>
    </source>
</reference>
<evidence type="ECO:0000256" key="6">
    <source>
        <dbReference type="PROSITE-ProRule" id="PRU00175"/>
    </source>
</evidence>
<dbReference type="Proteomes" id="UP000031737">
    <property type="component" value="Unassembled WGS sequence"/>
</dbReference>
<keyword evidence="5" id="KW-0862">Zinc</keyword>
<sequence>MILLRGAGTPPPSSPSPSSVVEVENSDGALPVQGSAMLMLTQSPVLPCPGFVDGTQSRSSRSNNVASSIALSLRLENVVVMSGTLLAAVSSPLTQSSGRNANASNTSLLFDGGLNNGLPSERHLTSGSLSRMFTAPLSAMAVFPTRGAPVRGVSAKEVGCIMLRPGHTTDCVICLWSRDDANPAPPASQPVGAAATPNATAQVDATLESVKLSCGHDFHADCLQRWLLTSRVCPLCRQEVAPSSTEA</sequence>
<dbReference type="VEuPathDB" id="TriTrypDB:TRSC58_00853"/>
<evidence type="ECO:0000256" key="5">
    <source>
        <dbReference type="ARBA" id="ARBA00022833"/>
    </source>
</evidence>
<dbReference type="InterPro" id="IPR001841">
    <property type="entry name" value="Znf_RING"/>
</dbReference>
<comment type="caution">
    <text evidence="9">The sequence shown here is derived from an EMBL/GenBank/DDBJ whole genome shotgun (WGS) entry which is preliminary data.</text>
</comment>
<dbReference type="GO" id="GO:0006511">
    <property type="term" value="P:ubiquitin-dependent protein catabolic process"/>
    <property type="evidence" value="ECO:0007669"/>
    <property type="project" value="TreeGrafter"/>
</dbReference>
<dbReference type="PANTHER" id="PTHR22765">
    <property type="entry name" value="RING FINGER AND PROTEASE ASSOCIATED DOMAIN-CONTAINING"/>
    <property type="match status" value="1"/>
</dbReference>
<dbReference type="GO" id="GO:0008270">
    <property type="term" value="F:zinc ion binding"/>
    <property type="evidence" value="ECO:0007669"/>
    <property type="project" value="UniProtKB-KW"/>
</dbReference>
<dbReference type="InterPro" id="IPR024766">
    <property type="entry name" value="Znf_RING_H2"/>
</dbReference>
<comment type="pathway">
    <text evidence="1">Protein modification; protein ubiquitination.</text>
</comment>
<dbReference type="InterPro" id="IPR051826">
    <property type="entry name" value="E3_ubiquitin-ligase_domain"/>
</dbReference>
<evidence type="ECO:0000313" key="10">
    <source>
        <dbReference type="Proteomes" id="UP000031737"/>
    </source>
</evidence>
<dbReference type="PROSITE" id="PS50089">
    <property type="entry name" value="ZF_RING_2"/>
    <property type="match status" value="1"/>
</dbReference>
<organism evidence="9 10">
    <name type="scientific">Trypanosoma rangeli SC58</name>
    <dbReference type="NCBI Taxonomy" id="429131"/>
    <lineage>
        <taxon>Eukaryota</taxon>
        <taxon>Discoba</taxon>
        <taxon>Euglenozoa</taxon>
        <taxon>Kinetoplastea</taxon>
        <taxon>Metakinetoplastina</taxon>
        <taxon>Trypanosomatida</taxon>
        <taxon>Trypanosomatidae</taxon>
        <taxon>Trypanosoma</taxon>
        <taxon>Herpetosoma</taxon>
    </lineage>
</organism>
<feature type="domain" description="RING-type" evidence="8">
    <location>
        <begin position="171"/>
        <end position="237"/>
    </location>
</feature>
<keyword evidence="4" id="KW-0833">Ubl conjugation pathway</keyword>
<protein>
    <recommendedName>
        <fullName evidence="8">RING-type domain-containing protein</fullName>
    </recommendedName>
</protein>
<proteinExistence type="predicted"/>
<dbReference type="PANTHER" id="PTHR22765:SF416">
    <property type="entry name" value="E3 UBIQUITIN-PROTEIN LIGASE GODZILLA"/>
    <property type="match status" value="1"/>
</dbReference>
<evidence type="ECO:0000256" key="7">
    <source>
        <dbReference type="SAM" id="MobiDB-lite"/>
    </source>
</evidence>
<dbReference type="GO" id="GO:0061630">
    <property type="term" value="F:ubiquitin protein ligase activity"/>
    <property type="evidence" value="ECO:0007669"/>
    <property type="project" value="TreeGrafter"/>
</dbReference>
<evidence type="ECO:0000313" key="9">
    <source>
        <dbReference type="EMBL" id="ESL11397.1"/>
    </source>
</evidence>
<feature type="region of interest" description="Disordered" evidence="7">
    <location>
        <begin position="1"/>
        <end position="22"/>
    </location>
</feature>
<dbReference type="Gene3D" id="3.30.40.10">
    <property type="entry name" value="Zinc/RING finger domain, C3HC4 (zinc finger)"/>
    <property type="match status" value="1"/>
</dbReference>
<dbReference type="AlphaFoldDB" id="A0A061JDG3"/>
<evidence type="ECO:0000256" key="2">
    <source>
        <dbReference type="ARBA" id="ARBA00022723"/>
    </source>
</evidence>
<keyword evidence="2" id="KW-0479">Metal-binding</keyword>
<name>A0A061JDG3_TRYRA</name>